<organism evidence="2 3">
    <name type="scientific">Microbacterium azadirachtae</name>
    <dbReference type="NCBI Taxonomy" id="582680"/>
    <lineage>
        <taxon>Bacteria</taxon>
        <taxon>Bacillati</taxon>
        <taxon>Actinomycetota</taxon>
        <taxon>Actinomycetes</taxon>
        <taxon>Micrococcales</taxon>
        <taxon>Microbacteriaceae</taxon>
        <taxon>Microbacterium</taxon>
    </lineage>
</organism>
<proteinExistence type="predicted"/>
<evidence type="ECO:0000313" key="2">
    <source>
        <dbReference type="EMBL" id="SFR69137.1"/>
    </source>
</evidence>
<gene>
    <name evidence="2" type="ORF">SAMN04488591_2981</name>
</gene>
<evidence type="ECO:0000313" key="3">
    <source>
        <dbReference type="Proteomes" id="UP000198877"/>
    </source>
</evidence>
<feature type="region of interest" description="Disordered" evidence="1">
    <location>
        <begin position="1"/>
        <end position="48"/>
    </location>
</feature>
<dbReference type="EMBL" id="FOYR01000003">
    <property type="protein sequence ID" value="SFR69137.1"/>
    <property type="molecule type" value="Genomic_DNA"/>
</dbReference>
<accession>A0A1I6IQV6</accession>
<reference evidence="3" key="1">
    <citation type="submission" date="2016-10" db="EMBL/GenBank/DDBJ databases">
        <authorList>
            <person name="Varghese N."/>
            <person name="Submissions S."/>
        </authorList>
    </citation>
    <scope>NUCLEOTIDE SEQUENCE [LARGE SCALE GENOMIC DNA]</scope>
    <source>
        <strain evidence="3">CL127</strain>
    </source>
</reference>
<dbReference type="AlphaFoldDB" id="A0A1I6IQV6"/>
<protein>
    <submittedName>
        <fullName evidence="2">Uncharacterized protein</fullName>
    </submittedName>
</protein>
<sequence>MRAQAGAQYSETGGGVSNPLPHRSPVVLNRIDTRSRRHPHPGPGTATG</sequence>
<evidence type="ECO:0000256" key="1">
    <source>
        <dbReference type="SAM" id="MobiDB-lite"/>
    </source>
</evidence>
<dbReference type="Proteomes" id="UP000198877">
    <property type="component" value="Unassembled WGS sequence"/>
</dbReference>
<name>A0A1I6IQV6_9MICO</name>